<keyword evidence="1" id="KW-1133">Transmembrane helix</keyword>
<sequence>MTEKVEDINETVHRLEERIEGLEKYLNVSIRPKKNQPMSQCITCIVVFSTSALILFLLFTLLHFIMFSAAVFDLSIERYIKFSAFYICRFYRLFGYCNNFAFPEY</sequence>
<name>A0A4V4MF13_9BASI</name>
<feature type="transmembrane region" description="Helical" evidence="1">
    <location>
        <begin position="41"/>
        <end position="65"/>
    </location>
</feature>
<protein>
    <submittedName>
        <fullName evidence="2">Uncharacterized protein</fullName>
    </submittedName>
</protein>
<accession>A0A4V4MF13</accession>
<keyword evidence="1" id="KW-0472">Membrane</keyword>
<keyword evidence="1" id="KW-0812">Transmembrane</keyword>
<evidence type="ECO:0000313" key="2">
    <source>
        <dbReference type="EMBL" id="TIB74342.1"/>
    </source>
</evidence>
<comment type="caution">
    <text evidence="2">The sequence shown here is derived from an EMBL/GenBank/DDBJ whole genome shotgun (WGS) entry which is preliminary data.</text>
</comment>
<evidence type="ECO:0000313" key="3">
    <source>
        <dbReference type="EMBL" id="TIC60793.1"/>
    </source>
</evidence>
<dbReference type="Proteomes" id="UP000309601">
    <property type="component" value="Unassembled WGS sequence"/>
</dbReference>
<proteinExistence type="predicted"/>
<evidence type="ECO:0000313" key="5">
    <source>
        <dbReference type="Proteomes" id="UP000309601"/>
    </source>
</evidence>
<dbReference type="Proteomes" id="UP000310685">
    <property type="component" value="Unassembled WGS sequence"/>
</dbReference>
<evidence type="ECO:0000313" key="4">
    <source>
        <dbReference type="EMBL" id="TIC61935.1"/>
    </source>
</evidence>
<reference evidence="5 6" key="1">
    <citation type="submission" date="2019-03" db="EMBL/GenBank/DDBJ databases">
        <title>Sequencing 25 genomes of Wallemia mellicola.</title>
        <authorList>
            <person name="Gostincar C."/>
        </authorList>
    </citation>
    <scope>NUCLEOTIDE SEQUENCE [LARGE SCALE GENOMIC DNA]</scope>
    <source>
        <strain evidence="3 5">EXF-1274</strain>
        <strain evidence="2 6">EXF-6152</strain>
        <strain evidence="4 7">EXF-757</strain>
    </source>
</reference>
<dbReference type="AlphaFoldDB" id="A0A4V4MF13"/>
<evidence type="ECO:0000313" key="7">
    <source>
        <dbReference type="Proteomes" id="UP000310708"/>
    </source>
</evidence>
<evidence type="ECO:0000256" key="1">
    <source>
        <dbReference type="SAM" id="Phobius"/>
    </source>
</evidence>
<organism evidence="2 6">
    <name type="scientific">Wallemia mellicola</name>
    <dbReference type="NCBI Taxonomy" id="1708541"/>
    <lineage>
        <taxon>Eukaryota</taxon>
        <taxon>Fungi</taxon>
        <taxon>Dikarya</taxon>
        <taxon>Basidiomycota</taxon>
        <taxon>Wallemiomycotina</taxon>
        <taxon>Wallemiomycetes</taxon>
        <taxon>Wallemiales</taxon>
        <taxon>Wallemiaceae</taxon>
        <taxon>Wallemia</taxon>
    </lineage>
</organism>
<dbReference type="EMBL" id="SPRX01000083">
    <property type="protein sequence ID" value="TIC61935.1"/>
    <property type="molecule type" value="Genomic_DNA"/>
</dbReference>
<evidence type="ECO:0000313" key="6">
    <source>
        <dbReference type="Proteomes" id="UP000310685"/>
    </source>
</evidence>
<dbReference type="EMBL" id="SPRW01000074">
    <property type="protein sequence ID" value="TIC60793.1"/>
    <property type="molecule type" value="Genomic_DNA"/>
</dbReference>
<gene>
    <name evidence="4" type="ORF">E3Q01_04203</name>
    <name evidence="3" type="ORF">E3Q02_04150</name>
    <name evidence="2" type="ORF">E3Q22_04197</name>
</gene>
<dbReference type="EMBL" id="SPRC01000075">
    <property type="protein sequence ID" value="TIB74342.1"/>
    <property type="molecule type" value="Genomic_DNA"/>
</dbReference>
<dbReference type="Proteomes" id="UP000310708">
    <property type="component" value="Unassembled WGS sequence"/>
</dbReference>